<sequence length="71" mass="8525">MAVKRHIQFEYLFWLICRIPRNSFHRFPLVLAQTETESPGKKFYFWSYYALVSSFILGKSFTFPSCFVAKF</sequence>
<keyword evidence="3" id="KW-1185">Reference proteome</keyword>
<organism evidence="2 3">
    <name type="scientific">Citrus sinensis</name>
    <name type="common">Sweet orange</name>
    <name type="synonym">Citrus aurantium var. sinensis</name>
    <dbReference type="NCBI Taxonomy" id="2711"/>
    <lineage>
        <taxon>Eukaryota</taxon>
        <taxon>Viridiplantae</taxon>
        <taxon>Streptophyta</taxon>
        <taxon>Embryophyta</taxon>
        <taxon>Tracheophyta</taxon>
        <taxon>Spermatophyta</taxon>
        <taxon>Magnoliopsida</taxon>
        <taxon>eudicotyledons</taxon>
        <taxon>Gunneridae</taxon>
        <taxon>Pentapetalae</taxon>
        <taxon>rosids</taxon>
        <taxon>malvids</taxon>
        <taxon>Sapindales</taxon>
        <taxon>Rutaceae</taxon>
        <taxon>Aurantioideae</taxon>
        <taxon>Citrus</taxon>
    </lineage>
</organism>
<protein>
    <submittedName>
        <fullName evidence="2">Uncharacterized protein</fullName>
    </submittedName>
</protein>
<accession>A0A067DFV5</accession>
<feature type="transmembrane region" description="Helical" evidence="1">
    <location>
        <begin position="46"/>
        <end position="69"/>
    </location>
</feature>
<gene>
    <name evidence="2" type="ORF">CISIN_1g036080mg</name>
</gene>
<dbReference type="Proteomes" id="UP000027120">
    <property type="component" value="Unassembled WGS sequence"/>
</dbReference>
<proteinExistence type="predicted"/>
<evidence type="ECO:0000313" key="2">
    <source>
        <dbReference type="EMBL" id="KDO41859.1"/>
    </source>
</evidence>
<evidence type="ECO:0000256" key="1">
    <source>
        <dbReference type="SAM" id="Phobius"/>
    </source>
</evidence>
<dbReference type="AlphaFoldDB" id="A0A067DFV5"/>
<keyword evidence="1" id="KW-0812">Transmembrane</keyword>
<dbReference type="EMBL" id="KK785550">
    <property type="protein sequence ID" value="KDO41859.1"/>
    <property type="molecule type" value="Genomic_DNA"/>
</dbReference>
<evidence type="ECO:0000313" key="3">
    <source>
        <dbReference type="Proteomes" id="UP000027120"/>
    </source>
</evidence>
<keyword evidence="1" id="KW-0472">Membrane</keyword>
<reference evidence="2 3" key="1">
    <citation type="submission" date="2014-04" db="EMBL/GenBank/DDBJ databases">
        <authorList>
            <consortium name="International Citrus Genome Consortium"/>
            <person name="Gmitter F."/>
            <person name="Chen C."/>
            <person name="Farmerie W."/>
            <person name="Harkins T."/>
            <person name="Desany B."/>
            <person name="Mohiuddin M."/>
            <person name="Kodira C."/>
            <person name="Borodovsky M."/>
            <person name="Lomsadze A."/>
            <person name="Burns P."/>
            <person name="Jenkins J."/>
            <person name="Prochnik S."/>
            <person name="Shu S."/>
            <person name="Chapman J."/>
            <person name="Pitluck S."/>
            <person name="Schmutz J."/>
            <person name="Rokhsar D."/>
        </authorList>
    </citation>
    <scope>NUCLEOTIDE SEQUENCE</scope>
</reference>
<keyword evidence="1" id="KW-1133">Transmembrane helix</keyword>
<name>A0A067DFV5_CITSI</name>